<dbReference type="PANTHER" id="PTHR43732:SF1">
    <property type="entry name" value="RIBOSE 5-PHOSPHATE ISOMERASE"/>
    <property type="match status" value="1"/>
</dbReference>
<name>A0A100YWW3_TRASO</name>
<dbReference type="AlphaFoldDB" id="A0A100YWW3"/>
<dbReference type="Pfam" id="PF02502">
    <property type="entry name" value="LacAB_rpiB"/>
    <property type="match status" value="1"/>
</dbReference>
<organism evidence="3 4">
    <name type="scientific">Tractidigestivibacter scatoligenes</name>
    <name type="common">Olsenella scatoligenes</name>
    <dbReference type="NCBI Taxonomy" id="1299998"/>
    <lineage>
        <taxon>Bacteria</taxon>
        <taxon>Bacillati</taxon>
        <taxon>Actinomycetota</taxon>
        <taxon>Coriobacteriia</taxon>
        <taxon>Coriobacteriales</taxon>
        <taxon>Atopobiaceae</taxon>
        <taxon>Tractidigestivibacter</taxon>
    </lineage>
</organism>
<dbReference type="SUPFAM" id="SSF89623">
    <property type="entry name" value="Ribose/Galactose isomerase RpiB/AlsB"/>
    <property type="match status" value="1"/>
</dbReference>
<gene>
    <name evidence="3" type="ORF">AUL39_02170</name>
</gene>
<dbReference type="InterPro" id="IPR003500">
    <property type="entry name" value="RpiB_LacA_LacB"/>
</dbReference>
<reference evidence="3 4" key="1">
    <citation type="submission" date="2015-12" db="EMBL/GenBank/DDBJ databases">
        <title>Draft Genome Sequence of Olsenella scatoligenes SK9K4T; a Producer of 3-Methylindole- (skatole) and 4-Methylphenol- (p-cresol) Isolated from Pig Feces.</title>
        <authorList>
            <person name="Li X."/>
            <person name="Borg B."/>
            <person name="Canibe N."/>
        </authorList>
    </citation>
    <scope>NUCLEOTIDE SEQUENCE [LARGE SCALE GENOMIC DNA]</scope>
    <source>
        <strain evidence="3 4">SK9K4</strain>
    </source>
</reference>
<dbReference type="RefSeq" id="WP_059053139.1">
    <property type="nucleotide sequence ID" value="NZ_LOJF01000001.1"/>
</dbReference>
<dbReference type="PANTHER" id="PTHR43732">
    <property type="entry name" value="RIBOSE 5-PHOSPHATE ISOMERASE-RELATED"/>
    <property type="match status" value="1"/>
</dbReference>
<dbReference type="InterPro" id="IPR036569">
    <property type="entry name" value="RpiB_LacA_LacB_sf"/>
</dbReference>
<dbReference type="NCBIfam" id="NF004051">
    <property type="entry name" value="PRK05571.1"/>
    <property type="match status" value="1"/>
</dbReference>
<dbReference type="EMBL" id="LOJF01000001">
    <property type="protein sequence ID" value="KUH59160.1"/>
    <property type="molecule type" value="Genomic_DNA"/>
</dbReference>
<dbReference type="NCBIfam" id="TIGR00689">
    <property type="entry name" value="rpiB_lacA_lacB"/>
    <property type="match status" value="1"/>
</dbReference>
<dbReference type="STRING" id="1299998.AUL39_02170"/>
<dbReference type="GO" id="GO:0005975">
    <property type="term" value="P:carbohydrate metabolic process"/>
    <property type="evidence" value="ECO:0007669"/>
    <property type="project" value="InterPro"/>
</dbReference>
<dbReference type="Proteomes" id="UP000054078">
    <property type="component" value="Unassembled WGS sequence"/>
</dbReference>
<proteinExistence type="inferred from homology"/>
<keyword evidence="2 3" id="KW-0413">Isomerase</keyword>
<evidence type="ECO:0000256" key="1">
    <source>
        <dbReference type="ARBA" id="ARBA00008754"/>
    </source>
</evidence>
<dbReference type="PIRSF" id="PIRSF005384">
    <property type="entry name" value="RpiB_LacA_B"/>
    <property type="match status" value="1"/>
</dbReference>
<dbReference type="OrthoDB" id="1778624at2"/>
<sequence>MKIAIGSDEAGFSLKEQLKGYLTSKGQEIIDVGCYSTDPVLYPDIAEAACEKIVSGEAERAVLVCGTGIGMAITANKIPGIRAAVGHDAYSVERSVCSNDCQVITFGARIVSYVYVTRMLDEWLGLEFAGGGSAPKVREIAEVESRHAGEAVR</sequence>
<accession>A0A100YWW3</accession>
<evidence type="ECO:0000313" key="3">
    <source>
        <dbReference type="EMBL" id="KUH59160.1"/>
    </source>
</evidence>
<comment type="caution">
    <text evidence="3">The sequence shown here is derived from an EMBL/GenBank/DDBJ whole genome shotgun (WGS) entry which is preliminary data.</text>
</comment>
<evidence type="ECO:0000313" key="4">
    <source>
        <dbReference type="Proteomes" id="UP000054078"/>
    </source>
</evidence>
<protein>
    <submittedName>
        <fullName evidence="3">Ribose-5-phosphate isomerase</fullName>
    </submittedName>
</protein>
<comment type="similarity">
    <text evidence="1">Belongs to the LacAB/RpiB family.</text>
</comment>
<dbReference type="InterPro" id="IPR051812">
    <property type="entry name" value="SPI_LacAB/RpiB"/>
</dbReference>
<evidence type="ECO:0000256" key="2">
    <source>
        <dbReference type="ARBA" id="ARBA00023235"/>
    </source>
</evidence>
<keyword evidence="4" id="KW-1185">Reference proteome</keyword>
<dbReference type="Gene3D" id="3.40.1400.10">
    <property type="entry name" value="Sugar-phosphate isomerase, RpiB/LacA/LacB"/>
    <property type="match status" value="1"/>
</dbReference>
<dbReference type="GO" id="GO:0016861">
    <property type="term" value="F:intramolecular oxidoreductase activity, interconverting aldoses and ketoses"/>
    <property type="evidence" value="ECO:0007669"/>
    <property type="project" value="UniProtKB-ARBA"/>
</dbReference>